<accession>A0A6A5FY53</accession>
<proteinExistence type="predicted"/>
<dbReference type="CTD" id="9800767"/>
<organism evidence="1 2">
    <name type="scientific">Caenorhabditis remanei</name>
    <name type="common">Caenorhabditis vulgaris</name>
    <dbReference type="NCBI Taxonomy" id="31234"/>
    <lineage>
        <taxon>Eukaryota</taxon>
        <taxon>Metazoa</taxon>
        <taxon>Ecdysozoa</taxon>
        <taxon>Nematoda</taxon>
        <taxon>Chromadorea</taxon>
        <taxon>Rhabditida</taxon>
        <taxon>Rhabditina</taxon>
        <taxon>Rhabditomorpha</taxon>
        <taxon>Rhabditoidea</taxon>
        <taxon>Rhabditidae</taxon>
        <taxon>Peloderinae</taxon>
        <taxon>Caenorhabditis</taxon>
    </lineage>
</organism>
<protein>
    <submittedName>
        <fullName evidence="1">Uncharacterized protein</fullName>
    </submittedName>
</protein>
<dbReference type="EMBL" id="WUAV01000006">
    <property type="protein sequence ID" value="KAF1747455.1"/>
    <property type="molecule type" value="Genomic_DNA"/>
</dbReference>
<name>A0A6A5FY53_CAERE</name>
<dbReference type="GeneID" id="9800767"/>
<evidence type="ECO:0000313" key="2">
    <source>
        <dbReference type="Proteomes" id="UP000483820"/>
    </source>
</evidence>
<gene>
    <name evidence="1" type="ORF">GCK72_023917</name>
</gene>
<comment type="caution">
    <text evidence="1">The sequence shown here is derived from an EMBL/GenBank/DDBJ whole genome shotgun (WGS) entry which is preliminary data.</text>
</comment>
<dbReference type="RefSeq" id="XP_003092790.2">
    <property type="nucleotide sequence ID" value="XM_003092742.2"/>
</dbReference>
<evidence type="ECO:0000313" key="1">
    <source>
        <dbReference type="EMBL" id="KAF1747455.1"/>
    </source>
</evidence>
<dbReference type="AlphaFoldDB" id="A0A6A5FY53"/>
<reference evidence="1 2" key="1">
    <citation type="submission" date="2019-12" db="EMBL/GenBank/DDBJ databases">
        <title>Chromosome-level assembly of the Caenorhabditis remanei genome.</title>
        <authorList>
            <person name="Teterina A.A."/>
            <person name="Willis J.H."/>
            <person name="Phillips P.C."/>
        </authorList>
    </citation>
    <scope>NUCLEOTIDE SEQUENCE [LARGE SCALE GENOMIC DNA]</scope>
    <source>
        <strain evidence="1 2">PX506</strain>
        <tissue evidence="1">Whole organism</tissue>
    </source>
</reference>
<dbReference type="Proteomes" id="UP000483820">
    <property type="component" value="Chromosome X"/>
</dbReference>
<dbReference type="KEGG" id="crq:GCK72_023917"/>
<sequence length="155" mass="18448">MTSNPRLCNDHMNVRHKYYLSKYIFSINQRIVCDLPMQWMFLKALQSTCKKLLNFIDENWKLNEVHIHLDYHKVKVRILSFGGKEELEFTDRKGKLQDDDQESNSSHKFFLQETADKFEQTIQDTKTQLGKLFIISTNENDMAKKKTRKTSASYF</sequence>